<feature type="compositionally biased region" description="Polar residues" evidence="1">
    <location>
        <begin position="60"/>
        <end position="73"/>
    </location>
</feature>
<gene>
    <name evidence="3" type="ORF">M422DRAFT_270207</name>
</gene>
<dbReference type="HOGENOM" id="CLU_079142_0_0_1"/>
<feature type="compositionally biased region" description="Low complexity" evidence="1">
    <location>
        <begin position="297"/>
        <end position="306"/>
    </location>
</feature>
<feature type="signal peptide" evidence="2">
    <location>
        <begin position="1"/>
        <end position="17"/>
    </location>
</feature>
<dbReference type="Proteomes" id="UP000054279">
    <property type="component" value="Unassembled WGS sequence"/>
</dbReference>
<keyword evidence="4" id="KW-1185">Reference proteome</keyword>
<evidence type="ECO:0000256" key="1">
    <source>
        <dbReference type="SAM" id="MobiDB-lite"/>
    </source>
</evidence>
<evidence type="ECO:0000313" key="3">
    <source>
        <dbReference type="EMBL" id="KIJ28517.1"/>
    </source>
</evidence>
<sequence>MLTLGASILTCMYWLWADSVTESGGILGLPQVRCGITAMNSLGLVTSGSVVADKFVEPNNLNGSNITSSGEQTLNKDPRKNISPSVSMSDHLTRSIGTAECSETNDVYSTSNVSAQESRPSSENTDLQNLSGRNNESSLKAVPSLQLSEMNAAVDVAEPISASRSPPCFDLPPEFHPSFVANCEMSYPQFEEGTPRTELVDVGGRACTPHPWNPVSSGLDVVQCPDSDIGSRGNKRAKSKSSSRKPLEINGGRFDCNWQLDGMHRGRPKTVKRLSNDMSLDLRDAKRVKHGSPLKTSVSSSEVLSS</sequence>
<evidence type="ECO:0000256" key="2">
    <source>
        <dbReference type="SAM" id="SignalP"/>
    </source>
</evidence>
<feature type="region of interest" description="Disordered" evidence="1">
    <location>
        <begin position="267"/>
        <end position="306"/>
    </location>
</feature>
<feature type="compositionally biased region" description="Basic residues" evidence="1">
    <location>
        <begin position="233"/>
        <end position="243"/>
    </location>
</feature>
<dbReference type="EMBL" id="KN837304">
    <property type="protein sequence ID" value="KIJ28517.1"/>
    <property type="molecule type" value="Genomic_DNA"/>
</dbReference>
<evidence type="ECO:0000313" key="4">
    <source>
        <dbReference type="Proteomes" id="UP000054279"/>
    </source>
</evidence>
<reference evidence="3 4" key="1">
    <citation type="submission" date="2014-06" db="EMBL/GenBank/DDBJ databases">
        <title>Evolutionary Origins and Diversification of the Mycorrhizal Mutualists.</title>
        <authorList>
            <consortium name="DOE Joint Genome Institute"/>
            <consortium name="Mycorrhizal Genomics Consortium"/>
            <person name="Kohler A."/>
            <person name="Kuo A."/>
            <person name="Nagy L.G."/>
            <person name="Floudas D."/>
            <person name="Copeland A."/>
            <person name="Barry K.W."/>
            <person name="Cichocki N."/>
            <person name="Veneault-Fourrey C."/>
            <person name="LaButti K."/>
            <person name="Lindquist E.A."/>
            <person name="Lipzen A."/>
            <person name="Lundell T."/>
            <person name="Morin E."/>
            <person name="Murat C."/>
            <person name="Riley R."/>
            <person name="Ohm R."/>
            <person name="Sun H."/>
            <person name="Tunlid A."/>
            <person name="Henrissat B."/>
            <person name="Grigoriev I.V."/>
            <person name="Hibbett D.S."/>
            <person name="Martin F."/>
        </authorList>
    </citation>
    <scope>NUCLEOTIDE SEQUENCE [LARGE SCALE GENOMIC DNA]</scope>
    <source>
        <strain evidence="3 4">SS14</strain>
    </source>
</reference>
<accession>A0A0C9UHU9</accession>
<organism evidence="3 4">
    <name type="scientific">Sphaerobolus stellatus (strain SS14)</name>
    <dbReference type="NCBI Taxonomy" id="990650"/>
    <lineage>
        <taxon>Eukaryota</taxon>
        <taxon>Fungi</taxon>
        <taxon>Dikarya</taxon>
        <taxon>Basidiomycota</taxon>
        <taxon>Agaricomycotina</taxon>
        <taxon>Agaricomycetes</taxon>
        <taxon>Phallomycetidae</taxon>
        <taxon>Geastrales</taxon>
        <taxon>Sphaerobolaceae</taxon>
        <taxon>Sphaerobolus</taxon>
    </lineage>
</organism>
<feature type="chain" id="PRO_5002221110" evidence="2">
    <location>
        <begin position="18"/>
        <end position="306"/>
    </location>
</feature>
<feature type="region of interest" description="Disordered" evidence="1">
    <location>
        <begin position="60"/>
        <end position="135"/>
    </location>
</feature>
<name>A0A0C9UHU9_SPHS4</name>
<dbReference type="AlphaFoldDB" id="A0A0C9UHU9"/>
<feature type="region of interest" description="Disordered" evidence="1">
    <location>
        <begin position="218"/>
        <end position="250"/>
    </location>
</feature>
<feature type="compositionally biased region" description="Polar residues" evidence="1">
    <location>
        <begin position="101"/>
        <end position="135"/>
    </location>
</feature>
<protein>
    <submittedName>
        <fullName evidence="3">Uncharacterized protein</fullName>
    </submittedName>
</protein>
<proteinExistence type="predicted"/>
<keyword evidence="2" id="KW-0732">Signal</keyword>